<dbReference type="PANTHER" id="PTHR22880:SF225">
    <property type="entry name" value="BROMODOMAIN-CONTAINING PROTEIN BET-1-RELATED"/>
    <property type="match status" value="1"/>
</dbReference>
<feature type="region of interest" description="Disordered" evidence="3">
    <location>
        <begin position="255"/>
        <end position="288"/>
    </location>
</feature>
<evidence type="ECO:0000256" key="2">
    <source>
        <dbReference type="PROSITE-ProRule" id="PRU00035"/>
    </source>
</evidence>
<sequence>MMAEHQQGKSRLSEPNDYQQQHGKSSRTSAGLFLTLPNNFSPSSLSPTGGNGRNSGSPAPLTPPQSKGISRSSPSHNYSWEDLRRLFLISLEKMYMLEPESLPFRQPVDPELLGISDYYDIIRKPMDLQTIRNKMNTGKYTDPFAYVDDVLRMLDNAWVYNREGSKVHQYCSKLADVFVKEVNTVLNHLGVREGRSNCFQFNSDVINCHGRPVCLIFKGVGYWKDTSRNIEYNLCESCYGKQNQGILTPVTSDSVPVTPDVIPNTPNHQKHPSRSSSQSSSPRGSISSQSSACASFEFVINSCRGAYSPAAEYHKSHMRDAEMSRQLVLREFLRMLLGNDTTEETKRNVFKMLSANAKLHGEFIEYVKRRKGISSSQHQGCSVVIGESFTTKDLDKLVEKLKGLQVTKPVNKCTASAAASSDDAISVCSSDKENEEERRNSEHALALLDLSLESAGEEKEEENHHQESL</sequence>
<dbReference type="SUPFAM" id="SSF47370">
    <property type="entry name" value="Bromodomain"/>
    <property type="match status" value="1"/>
</dbReference>
<name>A0ABP1RAJ6_9HEXA</name>
<protein>
    <recommendedName>
        <fullName evidence="4">Bromo domain-containing protein</fullName>
    </recommendedName>
</protein>
<feature type="compositionally biased region" description="Polar residues" evidence="3">
    <location>
        <begin position="64"/>
        <end position="75"/>
    </location>
</feature>
<evidence type="ECO:0000256" key="1">
    <source>
        <dbReference type="ARBA" id="ARBA00023117"/>
    </source>
</evidence>
<dbReference type="PROSITE" id="PS00633">
    <property type="entry name" value="BROMODOMAIN_1"/>
    <property type="match status" value="1"/>
</dbReference>
<dbReference type="Gene3D" id="1.20.920.10">
    <property type="entry name" value="Bromodomain-like"/>
    <property type="match status" value="1"/>
</dbReference>
<evidence type="ECO:0000259" key="4">
    <source>
        <dbReference type="PROSITE" id="PS50014"/>
    </source>
</evidence>
<feature type="region of interest" description="Disordered" evidence="3">
    <location>
        <begin position="1"/>
        <end position="75"/>
    </location>
</feature>
<evidence type="ECO:0000313" key="5">
    <source>
        <dbReference type="EMBL" id="CAL8124320.1"/>
    </source>
</evidence>
<accession>A0ABP1RAJ6</accession>
<dbReference type="Pfam" id="PF00439">
    <property type="entry name" value="Bromodomain"/>
    <property type="match status" value="1"/>
</dbReference>
<dbReference type="InterPro" id="IPR001487">
    <property type="entry name" value="Bromodomain"/>
</dbReference>
<dbReference type="InterPro" id="IPR050935">
    <property type="entry name" value="Bromo_chromatin_reader"/>
</dbReference>
<dbReference type="EMBL" id="CAXLJM020000068">
    <property type="protein sequence ID" value="CAL8124320.1"/>
    <property type="molecule type" value="Genomic_DNA"/>
</dbReference>
<feature type="domain" description="Bromo" evidence="4">
    <location>
        <begin position="96"/>
        <end position="168"/>
    </location>
</feature>
<dbReference type="PANTHER" id="PTHR22880">
    <property type="entry name" value="FALZ-RELATED BROMODOMAIN-CONTAINING PROTEINS"/>
    <property type="match status" value="1"/>
</dbReference>
<organism evidence="5 6">
    <name type="scientific">Orchesella dallaii</name>
    <dbReference type="NCBI Taxonomy" id="48710"/>
    <lineage>
        <taxon>Eukaryota</taxon>
        <taxon>Metazoa</taxon>
        <taxon>Ecdysozoa</taxon>
        <taxon>Arthropoda</taxon>
        <taxon>Hexapoda</taxon>
        <taxon>Collembola</taxon>
        <taxon>Entomobryomorpha</taxon>
        <taxon>Entomobryoidea</taxon>
        <taxon>Orchesellidae</taxon>
        <taxon>Orchesellinae</taxon>
        <taxon>Orchesella</taxon>
    </lineage>
</organism>
<feature type="compositionally biased region" description="Low complexity" evidence="3">
    <location>
        <begin position="34"/>
        <end position="48"/>
    </location>
</feature>
<dbReference type="InterPro" id="IPR018359">
    <property type="entry name" value="Bromodomain_CS"/>
</dbReference>
<proteinExistence type="predicted"/>
<dbReference type="SMART" id="SM00297">
    <property type="entry name" value="BROMO"/>
    <property type="match status" value="1"/>
</dbReference>
<dbReference type="Proteomes" id="UP001642540">
    <property type="component" value="Unassembled WGS sequence"/>
</dbReference>
<evidence type="ECO:0000313" key="6">
    <source>
        <dbReference type="Proteomes" id="UP001642540"/>
    </source>
</evidence>
<keyword evidence="1 2" id="KW-0103">Bromodomain</keyword>
<dbReference type="InterPro" id="IPR036427">
    <property type="entry name" value="Bromodomain-like_sf"/>
</dbReference>
<keyword evidence="6" id="KW-1185">Reference proteome</keyword>
<gene>
    <name evidence="5" type="ORF">ODALV1_LOCUS20565</name>
</gene>
<evidence type="ECO:0000256" key="3">
    <source>
        <dbReference type="SAM" id="MobiDB-lite"/>
    </source>
</evidence>
<feature type="compositionally biased region" description="Polar residues" evidence="3">
    <location>
        <begin position="16"/>
        <end position="29"/>
    </location>
</feature>
<dbReference type="PROSITE" id="PS50014">
    <property type="entry name" value="BROMODOMAIN_2"/>
    <property type="match status" value="1"/>
</dbReference>
<reference evidence="5 6" key="1">
    <citation type="submission" date="2024-08" db="EMBL/GenBank/DDBJ databases">
        <authorList>
            <person name="Cucini C."/>
            <person name="Frati F."/>
        </authorList>
    </citation>
    <scope>NUCLEOTIDE SEQUENCE [LARGE SCALE GENOMIC DNA]</scope>
</reference>
<dbReference type="PRINTS" id="PR00503">
    <property type="entry name" value="BROMODOMAIN"/>
</dbReference>
<feature type="compositionally biased region" description="Low complexity" evidence="3">
    <location>
        <begin position="274"/>
        <end position="288"/>
    </location>
</feature>
<comment type="caution">
    <text evidence="5">The sequence shown here is derived from an EMBL/GenBank/DDBJ whole genome shotgun (WGS) entry which is preliminary data.</text>
</comment>